<feature type="compositionally biased region" description="Polar residues" evidence="6">
    <location>
        <begin position="1117"/>
        <end position="1137"/>
    </location>
</feature>
<dbReference type="OrthoDB" id="5570009at2759"/>
<feature type="compositionally biased region" description="Low complexity" evidence="6">
    <location>
        <begin position="1199"/>
        <end position="1210"/>
    </location>
</feature>
<evidence type="ECO:0000256" key="1">
    <source>
        <dbReference type="ARBA" id="ARBA00004127"/>
    </source>
</evidence>
<feature type="compositionally biased region" description="Low complexity" evidence="6">
    <location>
        <begin position="1263"/>
        <end position="1277"/>
    </location>
</feature>
<dbReference type="Proteomes" id="UP000663671">
    <property type="component" value="Chromosome 5"/>
</dbReference>
<dbReference type="PANTHER" id="PTHR23025">
    <property type="entry name" value="TRIACYLGLYCEROL LIPASE"/>
    <property type="match status" value="1"/>
</dbReference>
<evidence type="ECO:0000259" key="8">
    <source>
        <dbReference type="Pfam" id="PF07859"/>
    </source>
</evidence>
<feature type="transmembrane region" description="Helical" evidence="7">
    <location>
        <begin position="183"/>
        <end position="207"/>
    </location>
</feature>
<evidence type="ECO:0000256" key="2">
    <source>
        <dbReference type="ARBA" id="ARBA00007467"/>
    </source>
</evidence>
<dbReference type="Pfam" id="PF07859">
    <property type="entry name" value="Abhydrolase_3"/>
    <property type="match status" value="1"/>
</dbReference>
<protein>
    <submittedName>
        <fullName evidence="9">Hormone-sensitive lipase</fullName>
    </submittedName>
</protein>
<evidence type="ECO:0000313" key="10">
    <source>
        <dbReference type="Proteomes" id="UP000663671"/>
    </source>
</evidence>
<dbReference type="Pfam" id="PF02487">
    <property type="entry name" value="CLN3"/>
    <property type="match status" value="1"/>
</dbReference>
<sequence>MLPLPGAPSSSWPYFYGRLQALFNGADTRVCIAFCFFGLINNVLYVIILSAALDLVGPNVPKAAVLLADVVPSFFTKLCAPYFIHTVPYSVRILIFVTLSAGGMLLISLSPAYVPNSPAGNSITTKMLGVILASFSSGGGELSFLGLTHFYGPFSLAAWGSGTGAAGLVGAGAYAMATTTFGFGVGTTLLFSAGLPLIMLLSFFAILPRGPLRCVAKLDDYEQVDAEGEVDEHAVFGRSRAQRRGLDEGENETDGLLGRDLADAREDGKATASRGDLSWSRFRADLKKAQALFFPFMLPLLLVYIAEYTINQGVAPTLLFPLKETPFKHFRAFYPAYNAIYQTGVFISRSSTPFIRVHNLYLPSFLQVINLSILILHALFNFIPSVYIIFLIVFWEGLLGGLVYVNTFAEISDRVPKDDREFSLGATTLMQRRAYYSPAGHKPGEVGRRAGLSQSQGRVSRAYRGCIASDGAKRWNKPSLSLRDPSDGHLVLFRRCCFFLGGGAQKLGAVDRSCPGEAVDPVSQDTGLRCCVVLVLISLTLTGLESPEPLANLYSRSYFRATWVTTALDAGFWTAMNIKRRWLRDIASIVFSIYYLIAAEHADEKVRKVRAVLTVEHLRVSWNKATTPYLSFLGKLMRPRLMGYAPVQLRIPRPKESSYRDPCIAWLYYNGPLSTLKNHTNIVLDIPGGGFVAMGPRMSDDKLLAWAARTGVPVLSLDYKKAPEYPYPYALNECYDVYHTIVSSRGRCIGLSGKVSPKIVITGDSAGGNLAAGVTLMVLQSGSTDSRKRRGENSLPPPVGLVLIYPSLDMNIGSWMTDEEMSLIRERGMRETNCNVLRKKSEDYRKLASASSQVSTLRDDSLEHPVIHDYFAQQHAGVIHEEHEPVIDTESIDKPVPGNTASQVVATADKHPGQIETRLAVSSMISYFNDRILSPEMMRATIILYIGPYNRPDFSSDFLLSPLLAPEALLARFPKTYFLTGERDPLVDDTVIFAGRIRQAKLRRFRERQELGLERSMGTFDEKAHVEVSLIPGISHGFLQFPALFPEGWRQIFRCSRWIKKLFAHVAEGGTVVEGDLTASSIMSRRRQGNGSSETFRRVNSVSSTTLVMSGKPGTTRKGTGDNTGSQDQNRGLTGDSSGDEDRPLEMTRLNMSKRPPVSTGTSRYSLRSSPSSARSTADGSQLRPKAYTPTYLETSTGSLEPSSYLSLSPVALPDGGTGSHKTTPSHSPVPPNDSGRHKQSPQQNGDIAQPSPTFKFPQLSTSNGNRARSSSYNYNSTHREKNDFAENEDVVHSWRKHMTKMSRRRDESLTSLPSEEDLLGRRMNGLAGGLLGMGEGVRTP</sequence>
<evidence type="ECO:0000256" key="6">
    <source>
        <dbReference type="SAM" id="MobiDB-lite"/>
    </source>
</evidence>
<feature type="transmembrane region" description="Helical" evidence="7">
    <location>
        <begin position="64"/>
        <end position="84"/>
    </location>
</feature>
<feature type="domain" description="Alpha/beta hydrolase fold-3" evidence="8">
    <location>
        <begin position="687"/>
        <end position="837"/>
    </location>
</feature>
<feature type="transmembrane region" description="Helical" evidence="7">
    <location>
        <begin position="291"/>
        <end position="310"/>
    </location>
</feature>
<dbReference type="GO" id="GO:0004771">
    <property type="term" value="F:sterol ester esterase activity"/>
    <property type="evidence" value="ECO:0007669"/>
    <property type="project" value="TreeGrafter"/>
</dbReference>
<dbReference type="PANTHER" id="PTHR23025:SF3">
    <property type="entry name" value="HORMONE-SENSITIVE LIPASE"/>
    <property type="match status" value="1"/>
</dbReference>
<dbReference type="EMBL" id="CP069111">
    <property type="protein sequence ID" value="QSS61290.1"/>
    <property type="molecule type" value="Genomic_DNA"/>
</dbReference>
<dbReference type="InterPro" id="IPR029058">
    <property type="entry name" value="AB_hydrolase_fold"/>
</dbReference>
<proteinExistence type="inferred from homology"/>
<dbReference type="SUPFAM" id="SSF103473">
    <property type="entry name" value="MFS general substrate transporter"/>
    <property type="match status" value="1"/>
</dbReference>
<evidence type="ECO:0000256" key="7">
    <source>
        <dbReference type="SAM" id="Phobius"/>
    </source>
</evidence>
<feature type="compositionally biased region" description="Polar residues" evidence="6">
    <location>
        <begin position="1083"/>
        <end position="1108"/>
    </location>
</feature>
<dbReference type="InterPro" id="IPR003492">
    <property type="entry name" value="Battenin_disease_Cln3"/>
</dbReference>
<dbReference type="GO" id="GO:0019433">
    <property type="term" value="P:triglyceride catabolic process"/>
    <property type="evidence" value="ECO:0007669"/>
    <property type="project" value="TreeGrafter"/>
</dbReference>
<feature type="region of interest" description="Disordered" evidence="6">
    <location>
        <begin position="241"/>
        <end position="260"/>
    </location>
</feature>
<dbReference type="SUPFAM" id="SSF53474">
    <property type="entry name" value="alpha/beta-Hydrolases"/>
    <property type="match status" value="1"/>
</dbReference>
<dbReference type="GO" id="GO:0016020">
    <property type="term" value="C:membrane"/>
    <property type="evidence" value="ECO:0007669"/>
    <property type="project" value="InterPro"/>
</dbReference>
<feature type="compositionally biased region" description="Low complexity" evidence="6">
    <location>
        <begin position="1163"/>
        <end position="1176"/>
    </location>
</feature>
<dbReference type="GO" id="GO:0004806">
    <property type="term" value="F:triacylglycerol lipase activity"/>
    <property type="evidence" value="ECO:0007669"/>
    <property type="project" value="TreeGrafter"/>
</dbReference>
<comment type="similarity">
    <text evidence="2">Belongs to the battenin family.</text>
</comment>
<dbReference type="GO" id="GO:0012505">
    <property type="term" value="C:endomembrane system"/>
    <property type="evidence" value="ECO:0007669"/>
    <property type="project" value="UniProtKB-SubCell"/>
</dbReference>
<gene>
    <name evidence="9" type="ORF">I7I51_03463</name>
</gene>
<dbReference type="GO" id="GO:0005829">
    <property type="term" value="C:cytosol"/>
    <property type="evidence" value="ECO:0007669"/>
    <property type="project" value="TreeGrafter"/>
</dbReference>
<evidence type="ECO:0000313" key="9">
    <source>
        <dbReference type="EMBL" id="QSS61290.1"/>
    </source>
</evidence>
<evidence type="ECO:0000256" key="4">
    <source>
        <dbReference type="ARBA" id="ARBA00022989"/>
    </source>
</evidence>
<dbReference type="VEuPathDB" id="FungiDB:I7I51_03463"/>
<reference evidence="9" key="1">
    <citation type="submission" date="2021-01" db="EMBL/GenBank/DDBJ databases">
        <title>Chromosome-level genome assembly of a human fungal pathogen reveals clustering of transcriptionally co-regulated genes.</title>
        <authorList>
            <person name="Voorhies M."/>
            <person name="Cohen S."/>
            <person name="Shea T.P."/>
            <person name="Petrus S."/>
            <person name="Munoz J.F."/>
            <person name="Poplawski S."/>
            <person name="Goldman W.E."/>
            <person name="Michael T."/>
            <person name="Cuomo C.A."/>
            <person name="Sil A."/>
            <person name="Beyhan S."/>
        </authorList>
    </citation>
    <scope>NUCLEOTIDE SEQUENCE</scope>
    <source>
        <strain evidence="9">WU24</strain>
    </source>
</reference>
<dbReference type="Gene3D" id="3.40.50.1820">
    <property type="entry name" value="alpha/beta hydrolase"/>
    <property type="match status" value="2"/>
</dbReference>
<feature type="transmembrane region" description="Helical" evidence="7">
    <location>
        <begin position="91"/>
        <end position="114"/>
    </location>
</feature>
<evidence type="ECO:0000256" key="5">
    <source>
        <dbReference type="ARBA" id="ARBA00023136"/>
    </source>
</evidence>
<keyword evidence="5 7" id="KW-0472">Membrane</keyword>
<feature type="compositionally biased region" description="Polar residues" evidence="6">
    <location>
        <begin position="1241"/>
        <end position="1253"/>
    </location>
</feature>
<keyword evidence="4 7" id="KW-1133">Transmembrane helix</keyword>
<feature type="transmembrane region" description="Helical" evidence="7">
    <location>
        <begin position="154"/>
        <end position="177"/>
    </location>
</feature>
<accession>A0A8A1M7N6</accession>
<name>A0A8A1M7N6_AJECA</name>
<evidence type="ECO:0000256" key="3">
    <source>
        <dbReference type="ARBA" id="ARBA00022692"/>
    </source>
</evidence>
<dbReference type="InterPro" id="IPR036259">
    <property type="entry name" value="MFS_trans_sf"/>
</dbReference>
<organism evidence="9 10">
    <name type="scientific">Ajellomyces capsulatus</name>
    <name type="common">Darling's disease fungus</name>
    <name type="synonym">Histoplasma capsulatum</name>
    <dbReference type="NCBI Taxonomy" id="5037"/>
    <lineage>
        <taxon>Eukaryota</taxon>
        <taxon>Fungi</taxon>
        <taxon>Dikarya</taxon>
        <taxon>Ascomycota</taxon>
        <taxon>Pezizomycotina</taxon>
        <taxon>Eurotiomycetes</taxon>
        <taxon>Eurotiomycetidae</taxon>
        <taxon>Onygenales</taxon>
        <taxon>Ajellomycetaceae</taxon>
        <taxon>Histoplasma</taxon>
    </lineage>
</organism>
<dbReference type="PRINTS" id="PR01315">
    <property type="entry name" value="BATTENIN"/>
</dbReference>
<dbReference type="InterPro" id="IPR013094">
    <property type="entry name" value="AB_hydrolase_3"/>
</dbReference>
<feature type="transmembrane region" description="Helical" evidence="7">
    <location>
        <begin position="330"/>
        <end position="348"/>
    </location>
</feature>
<feature type="transmembrane region" description="Helical" evidence="7">
    <location>
        <begin position="126"/>
        <end position="147"/>
    </location>
</feature>
<dbReference type="GO" id="GO:0005773">
    <property type="term" value="C:vacuole"/>
    <property type="evidence" value="ECO:0007669"/>
    <property type="project" value="UniProtKB-ARBA"/>
</dbReference>
<feature type="transmembrane region" description="Helical" evidence="7">
    <location>
        <begin position="30"/>
        <end position="52"/>
    </location>
</feature>
<comment type="subcellular location">
    <subcellularLocation>
        <location evidence="1">Endomembrane system</location>
        <topology evidence="1">Multi-pass membrane protein</topology>
    </subcellularLocation>
</comment>
<keyword evidence="3 7" id="KW-0812">Transmembrane</keyword>
<feature type="region of interest" description="Disordered" evidence="6">
    <location>
        <begin position="1083"/>
        <end position="1281"/>
    </location>
</feature>